<reference evidence="2 3" key="1">
    <citation type="journal article" date="2019" name="Genome Biol. Evol.">
        <title>Insights into the evolution of the New World diploid cottons (Gossypium, subgenus Houzingenia) based on genome sequencing.</title>
        <authorList>
            <person name="Grover C.E."/>
            <person name="Arick M.A. 2nd"/>
            <person name="Thrash A."/>
            <person name="Conover J.L."/>
            <person name="Sanders W.S."/>
            <person name="Peterson D.G."/>
            <person name="Frelichowski J.E."/>
            <person name="Scheffler J.A."/>
            <person name="Scheffler B.E."/>
            <person name="Wendel J.F."/>
        </authorList>
    </citation>
    <scope>NUCLEOTIDE SEQUENCE [LARGE SCALE GENOMIC DNA]</scope>
    <source>
        <strain evidence="2">5</strain>
        <tissue evidence="2">Leaf</tissue>
    </source>
</reference>
<dbReference type="EMBL" id="JABEZY010268298">
    <property type="protein sequence ID" value="MBA0755232.1"/>
    <property type="molecule type" value="Genomic_DNA"/>
</dbReference>
<dbReference type="InterPro" id="IPR044730">
    <property type="entry name" value="RNase_H-like_dom_plant"/>
</dbReference>
<protein>
    <recommendedName>
        <fullName evidence="1">RNase H type-1 domain-containing protein</fullName>
    </recommendedName>
</protein>
<comment type="caution">
    <text evidence="2">The sequence shown here is derived from an EMBL/GenBank/DDBJ whole genome shotgun (WGS) entry which is preliminary data.</text>
</comment>
<dbReference type="Proteomes" id="UP000593579">
    <property type="component" value="Unassembled WGS sequence"/>
</dbReference>
<dbReference type="Gene3D" id="3.30.420.10">
    <property type="entry name" value="Ribonuclease H-like superfamily/Ribonuclease H"/>
    <property type="match status" value="1"/>
</dbReference>
<dbReference type="InterPro" id="IPR053151">
    <property type="entry name" value="RNase_H-like"/>
</dbReference>
<dbReference type="InterPro" id="IPR036397">
    <property type="entry name" value="RNaseH_sf"/>
</dbReference>
<dbReference type="OrthoDB" id="1000780at2759"/>
<dbReference type="GO" id="GO:0004523">
    <property type="term" value="F:RNA-DNA hybrid ribonuclease activity"/>
    <property type="evidence" value="ECO:0007669"/>
    <property type="project" value="InterPro"/>
</dbReference>
<dbReference type="InterPro" id="IPR012337">
    <property type="entry name" value="RNaseH-like_sf"/>
</dbReference>
<evidence type="ECO:0000313" key="2">
    <source>
        <dbReference type="EMBL" id="MBA0755232.1"/>
    </source>
</evidence>
<dbReference type="SUPFAM" id="SSF53098">
    <property type="entry name" value="Ribonuclease H-like"/>
    <property type="match status" value="1"/>
</dbReference>
<evidence type="ECO:0000313" key="3">
    <source>
        <dbReference type="Proteomes" id="UP000593579"/>
    </source>
</evidence>
<dbReference type="CDD" id="cd06222">
    <property type="entry name" value="RNase_H_like"/>
    <property type="match status" value="1"/>
</dbReference>
<proteinExistence type="predicted"/>
<gene>
    <name evidence="2" type="ORF">Gogos_021881</name>
</gene>
<dbReference type="PANTHER" id="PTHR47723:SF19">
    <property type="entry name" value="POLYNUCLEOTIDYL TRANSFERASE, RIBONUCLEASE H-LIKE SUPERFAMILY PROTEIN"/>
    <property type="match status" value="1"/>
</dbReference>
<evidence type="ECO:0000259" key="1">
    <source>
        <dbReference type="Pfam" id="PF13456"/>
    </source>
</evidence>
<accession>A0A7J9D3C3</accession>
<feature type="non-terminal residue" evidence="2">
    <location>
        <position position="117"/>
    </location>
</feature>
<dbReference type="AlphaFoldDB" id="A0A7J9D3C3"/>
<dbReference type="PANTHER" id="PTHR47723">
    <property type="entry name" value="OS05G0353850 PROTEIN"/>
    <property type="match status" value="1"/>
</dbReference>
<feature type="domain" description="RNase H type-1" evidence="1">
    <location>
        <begin position="13"/>
        <end position="117"/>
    </location>
</feature>
<keyword evidence="3" id="KW-1185">Reference proteome</keyword>
<organism evidence="2 3">
    <name type="scientific">Gossypium gossypioides</name>
    <name type="common">Mexican cotton</name>
    <name type="synonym">Selera gossypioides</name>
    <dbReference type="NCBI Taxonomy" id="34282"/>
    <lineage>
        <taxon>Eukaryota</taxon>
        <taxon>Viridiplantae</taxon>
        <taxon>Streptophyta</taxon>
        <taxon>Embryophyta</taxon>
        <taxon>Tracheophyta</taxon>
        <taxon>Spermatophyta</taxon>
        <taxon>Magnoliopsida</taxon>
        <taxon>eudicotyledons</taxon>
        <taxon>Gunneridae</taxon>
        <taxon>Pentapetalae</taxon>
        <taxon>rosids</taxon>
        <taxon>malvids</taxon>
        <taxon>Malvales</taxon>
        <taxon>Malvaceae</taxon>
        <taxon>Malvoideae</taxon>
        <taxon>Gossypium</taxon>
    </lineage>
</organism>
<sequence>MHFFLNTNESVQIVSGFSSASGMIRDGKGKWILGYNHFLGKCSIFVAELWGILDGLLLIQKQGYDEVVIQSDNLEVVKIISDSKLEGSNFDLVRRIYQILSNEEKWFLEYVPREFNK</sequence>
<dbReference type="InterPro" id="IPR002156">
    <property type="entry name" value="RNaseH_domain"/>
</dbReference>
<dbReference type="GO" id="GO:0003676">
    <property type="term" value="F:nucleic acid binding"/>
    <property type="evidence" value="ECO:0007669"/>
    <property type="project" value="InterPro"/>
</dbReference>
<dbReference type="Pfam" id="PF13456">
    <property type="entry name" value="RVT_3"/>
    <property type="match status" value="1"/>
</dbReference>
<name>A0A7J9D3C3_GOSGO</name>